<dbReference type="Gene3D" id="3.30.565.10">
    <property type="entry name" value="Histidine kinase-like ATPase, C-terminal domain"/>
    <property type="match status" value="1"/>
</dbReference>
<feature type="domain" description="Signal transduction histidine kinase subgroup 3 dimerisation and phosphoacceptor" evidence="10">
    <location>
        <begin position="189"/>
        <end position="253"/>
    </location>
</feature>
<name>A0A1H4WZ03_9PSEU</name>
<dbReference type="EMBL" id="FNSO01000004">
    <property type="protein sequence ID" value="SEC97841.1"/>
    <property type="molecule type" value="Genomic_DNA"/>
</dbReference>
<feature type="transmembrane region" description="Helical" evidence="9">
    <location>
        <begin position="139"/>
        <end position="163"/>
    </location>
</feature>
<dbReference type="Proteomes" id="UP000199622">
    <property type="component" value="Unassembled WGS sequence"/>
</dbReference>
<dbReference type="PANTHER" id="PTHR24421:SF10">
    <property type="entry name" value="NITRATE_NITRITE SENSOR PROTEIN NARQ"/>
    <property type="match status" value="1"/>
</dbReference>
<evidence type="ECO:0000256" key="5">
    <source>
        <dbReference type="ARBA" id="ARBA00022741"/>
    </source>
</evidence>
<keyword evidence="7" id="KW-0067">ATP-binding</keyword>
<accession>A0A1H4WZ03</accession>
<evidence type="ECO:0000256" key="7">
    <source>
        <dbReference type="ARBA" id="ARBA00022840"/>
    </source>
</evidence>
<proteinExistence type="predicted"/>
<protein>
    <recommendedName>
        <fullName evidence="2">histidine kinase</fullName>
        <ecNumber evidence="2">2.7.13.3</ecNumber>
    </recommendedName>
</protein>
<keyword evidence="8" id="KW-0902">Two-component regulatory system</keyword>
<sequence>MGRSVLSVVCTVLAVAASLVTGIVNVSLELSLPGTDELHATVPNVLGWFLGVGASIMLVWRWRWPLVVTGIAVVPPLLLVADSLAALIALAALATRFTGWWRWGAATLVFAATALAVWRDVGRFTDSSLAEAWISTDTTVAKLIGVAVTAAIYTAVPLTLGIVRYSLTEKRRLAAEEAALRDQVARREEQARIAREMHDVLGHRLSLLSLQAGALEVTAATTPDAVEAAKTVRTTARQSLDDLRQVIGVLRTTGFADRAPGGAAEPPQPTLADIPDLVTGARQAGLPVNVTILLDQASAAPAPLATAAYRILQEALTNVLRHAPGSPAEVLVRGGPGAGLSVEVFNPLPAHPVPSPGSGTGLTGVNERVSLLGGSLSAGPVDERTFALRAWLPWVAPAS</sequence>
<evidence type="ECO:0000256" key="2">
    <source>
        <dbReference type="ARBA" id="ARBA00012438"/>
    </source>
</evidence>
<feature type="transmembrane region" description="Helical" evidence="9">
    <location>
        <begin position="100"/>
        <end position="118"/>
    </location>
</feature>
<keyword evidence="12" id="KW-1185">Reference proteome</keyword>
<dbReference type="RefSeq" id="WP_208613404.1">
    <property type="nucleotide sequence ID" value="NZ_FNSO01000004.1"/>
</dbReference>
<dbReference type="SUPFAM" id="SSF55874">
    <property type="entry name" value="ATPase domain of HSP90 chaperone/DNA topoisomerase II/histidine kinase"/>
    <property type="match status" value="1"/>
</dbReference>
<reference evidence="12" key="1">
    <citation type="submission" date="2016-10" db="EMBL/GenBank/DDBJ databases">
        <authorList>
            <person name="Varghese N."/>
            <person name="Submissions S."/>
        </authorList>
    </citation>
    <scope>NUCLEOTIDE SEQUENCE [LARGE SCALE GENOMIC DNA]</scope>
    <source>
        <strain evidence="12">DSM 44544</strain>
    </source>
</reference>
<dbReference type="GO" id="GO:0005524">
    <property type="term" value="F:ATP binding"/>
    <property type="evidence" value="ECO:0007669"/>
    <property type="project" value="UniProtKB-KW"/>
</dbReference>
<dbReference type="CDD" id="cd16917">
    <property type="entry name" value="HATPase_UhpB-NarQ-NarX-like"/>
    <property type="match status" value="1"/>
</dbReference>
<dbReference type="PANTHER" id="PTHR24421">
    <property type="entry name" value="NITRATE/NITRITE SENSOR PROTEIN NARX-RELATED"/>
    <property type="match status" value="1"/>
</dbReference>
<keyword evidence="6 11" id="KW-0418">Kinase</keyword>
<keyword evidence="3" id="KW-0597">Phosphoprotein</keyword>
<evidence type="ECO:0000259" key="10">
    <source>
        <dbReference type="Pfam" id="PF07730"/>
    </source>
</evidence>
<feature type="transmembrane region" description="Helical" evidence="9">
    <location>
        <begin position="38"/>
        <end position="60"/>
    </location>
</feature>
<dbReference type="InterPro" id="IPR011712">
    <property type="entry name" value="Sig_transdc_His_kin_sub3_dim/P"/>
</dbReference>
<evidence type="ECO:0000256" key="1">
    <source>
        <dbReference type="ARBA" id="ARBA00000085"/>
    </source>
</evidence>
<evidence type="ECO:0000313" key="11">
    <source>
        <dbReference type="EMBL" id="SEC97841.1"/>
    </source>
</evidence>
<evidence type="ECO:0000313" key="12">
    <source>
        <dbReference type="Proteomes" id="UP000199622"/>
    </source>
</evidence>
<keyword evidence="9" id="KW-0472">Membrane</keyword>
<dbReference type="GO" id="GO:0000155">
    <property type="term" value="F:phosphorelay sensor kinase activity"/>
    <property type="evidence" value="ECO:0007669"/>
    <property type="project" value="InterPro"/>
</dbReference>
<evidence type="ECO:0000256" key="8">
    <source>
        <dbReference type="ARBA" id="ARBA00023012"/>
    </source>
</evidence>
<feature type="transmembrane region" description="Helical" evidence="9">
    <location>
        <begin position="67"/>
        <end position="94"/>
    </location>
</feature>
<gene>
    <name evidence="11" type="ORF">SAMN04489727_5841</name>
</gene>
<dbReference type="GO" id="GO:0046983">
    <property type="term" value="F:protein dimerization activity"/>
    <property type="evidence" value="ECO:0007669"/>
    <property type="project" value="InterPro"/>
</dbReference>
<evidence type="ECO:0000256" key="3">
    <source>
        <dbReference type="ARBA" id="ARBA00022553"/>
    </source>
</evidence>
<dbReference type="STRING" id="208445.SAMN04489727_5841"/>
<comment type="catalytic activity">
    <reaction evidence="1">
        <text>ATP + protein L-histidine = ADP + protein N-phospho-L-histidine.</text>
        <dbReference type="EC" id="2.7.13.3"/>
    </reaction>
</comment>
<keyword evidence="9" id="KW-0812">Transmembrane</keyword>
<evidence type="ECO:0000256" key="4">
    <source>
        <dbReference type="ARBA" id="ARBA00022679"/>
    </source>
</evidence>
<dbReference type="EC" id="2.7.13.3" evidence="2"/>
<dbReference type="InterPro" id="IPR050482">
    <property type="entry name" value="Sensor_HK_TwoCompSys"/>
</dbReference>
<organism evidence="11 12">
    <name type="scientific">Amycolatopsis tolypomycina</name>
    <dbReference type="NCBI Taxonomy" id="208445"/>
    <lineage>
        <taxon>Bacteria</taxon>
        <taxon>Bacillati</taxon>
        <taxon>Actinomycetota</taxon>
        <taxon>Actinomycetes</taxon>
        <taxon>Pseudonocardiales</taxon>
        <taxon>Pseudonocardiaceae</taxon>
        <taxon>Amycolatopsis</taxon>
    </lineage>
</organism>
<keyword evidence="5" id="KW-0547">Nucleotide-binding</keyword>
<evidence type="ECO:0000256" key="6">
    <source>
        <dbReference type="ARBA" id="ARBA00022777"/>
    </source>
</evidence>
<dbReference type="Pfam" id="PF07730">
    <property type="entry name" value="HisKA_3"/>
    <property type="match status" value="1"/>
</dbReference>
<dbReference type="Gene3D" id="1.20.5.1930">
    <property type="match status" value="1"/>
</dbReference>
<dbReference type="GO" id="GO:0016020">
    <property type="term" value="C:membrane"/>
    <property type="evidence" value="ECO:0007669"/>
    <property type="project" value="InterPro"/>
</dbReference>
<dbReference type="InterPro" id="IPR036890">
    <property type="entry name" value="HATPase_C_sf"/>
</dbReference>
<evidence type="ECO:0000256" key="9">
    <source>
        <dbReference type="SAM" id="Phobius"/>
    </source>
</evidence>
<keyword evidence="4" id="KW-0808">Transferase</keyword>
<keyword evidence="9" id="KW-1133">Transmembrane helix</keyword>
<dbReference type="AlphaFoldDB" id="A0A1H4WZ03"/>